<keyword evidence="8 10" id="KW-0503">Monooxygenase</keyword>
<keyword evidence="4 9" id="KW-0349">Heme</keyword>
<comment type="similarity">
    <text evidence="3 10">Belongs to the cytochrome P450 family.</text>
</comment>
<gene>
    <name evidence="11" type="ORF">M413DRAFT_32422</name>
</gene>
<evidence type="ECO:0000313" key="11">
    <source>
        <dbReference type="EMBL" id="KIM35565.1"/>
    </source>
</evidence>
<dbReference type="PANTHER" id="PTHR46300">
    <property type="entry name" value="P450, PUTATIVE (EUROFUNG)-RELATED-RELATED"/>
    <property type="match status" value="1"/>
</dbReference>
<reference evidence="11 12" key="1">
    <citation type="submission" date="2014-04" db="EMBL/GenBank/DDBJ databases">
        <authorList>
            <consortium name="DOE Joint Genome Institute"/>
            <person name="Kuo A."/>
            <person name="Gay G."/>
            <person name="Dore J."/>
            <person name="Kohler A."/>
            <person name="Nagy L.G."/>
            <person name="Floudas D."/>
            <person name="Copeland A."/>
            <person name="Barry K.W."/>
            <person name="Cichocki N."/>
            <person name="Veneault-Fourrey C."/>
            <person name="LaButti K."/>
            <person name="Lindquist E.A."/>
            <person name="Lipzen A."/>
            <person name="Lundell T."/>
            <person name="Morin E."/>
            <person name="Murat C."/>
            <person name="Sun H."/>
            <person name="Tunlid A."/>
            <person name="Henrissat B."/>
            <person name="Grigoriev I.V."/>
            <person name="Hibbett D.S."/>
            <person name="Martin F."/>
            <person name="Nordberg H.P."/>
            <person name="Cantor M.N."/>
            <person name="Hua S.X."/>
        </authorList>
    </citation>
    <scope>NUCLEOTIDE SEQUENCE [LARGE SCALE GENOMIC DNA]</scope>
    <source>
        <strain evidence="12">h7</strain>
    </source>
</reference>
<keyword evidence="7 9" id="KW-0408">Iron</keyword>
<keyword evidence="5 9" id="KW-0479">Metal-binding</keyword>
<dbReference type="HOGENOM" id="CLU_001570_2_3_1"/>
<evidence type="ECO:0000256" key="6">
    <source>
        <dbReference type="ARBA" id="ARBA00023002"/>
    </source>
</evidence>
<keyword evidence="6 10" id="KW-0560">Oxidoreductase</keyword>
<evidence type="ECO:0000256" key="2">
    <source>
        <dbReference type="ARBA" id="ARBA00005179"/>
    </source>
</evidence>
<accession>A0A0C3BFL2</accession>
<dbReference type="GO" id="GO:0005506">
    <property type="term" value="F:iron ion binding"/>
    <property type="evidence" value="ECO:0007669"/>
    <property type="project" value="InterPro"/>
</dbReference>
<dbReference type="SUPFAM" id="SSF48264">
    <property type="entry name" value="Cytochrome P450"/>
    <property type="match status" value="1"/>
</dbReference>
<dbReference type="InterPro" id="IPR001128">
    <property type="entry name" value="Cyt_P450"/>
</dbReference>
<sequence length="510" mass="58371">MALLAFILGTLGVVVLYWRYWRNGQRHLPPGPKKLPFIGNLLSMPRRAEWETFADWGKEYNSDIIHASALGTSVVILNSYQVAVDLLDKKSAIYSSRPHFTMFHELSGWGYLFSMLPYGDVWRESRRIFTKHFNSSHHDAINQQRDILYVRRFIWQLLEKPHGFLRHARTLVGSTTLSMTYSINVRPYDDPLIEIVENAVETAVELLIAGAFLVDVFPLLKYVPKWFPGAKFQRKAAIMRENSERLRNATFLTTEKLMEAGNYSPSFVSDALRENIDNPKDIDLLKDIAAQVYMAGADTTASALGTFFLSMVCYPEVQKKAQRELDKVLNGRLPEHGDIVSLPYLHALVKEVYRWKPITPLGLPHQSISDDLYKGYHIPRNSMVIPNQWAMLNDERDYPEPRHFRPERFLKDGRLDHSVRDPMDIAFGFGRRVCAGKHIAHSTIMLAAASVLSSFDLLRERDENHREIDPKGKYTHALISQPLDFPCVIKPRSAYAAELIRSSSGLDIVD</sequence>
<evidence type="ECO:0008006" key="13">
    <source>
        <dbReference type="Google" id="ProtNLM"/>
    </source>
</evidence>
<dbReference type="PROSITE" id="PS00086">
    <property type="entry name" value="CYTOCHROME_P450"/>
    <property type="match status" value="1"/>
</dbReference>
<proteinExistence type="inferred from homology"/>
<keyword evidence="12" id="KW-1185">Reference proteome</keyword>
<dbReference type="GO" id="GO:0016705">
    <property type="term" value="F:oxidoreductase activity, acting on paired donors, with incorporation or reduction of molecular oxygen"/>
    <property type="evidence" value="ECO:0007669"/>
    <property type="project" value="InterPro"/>
</dbReference>
<protein>
    <recommendedName>
        <fullName evidence="13">Cytochrome P450</fullName>
    </recommendedName>
</protein>
<evidence type="ECO:0000256" key="10">
    <source>
        <dbReference type="RuleBase" id="RU000461"/>
    </source>
</evidence>
<comment type="cofactor">
    <cofactor evidence="1 9">
        <name>heme</name>
        <dbReference type="ChEBI" id="CHEBI:30413"/>
    </cofactor>
</comment>
<dbReference type="PRINTS" id="PR00463">
    <property type="entry name" value="EP450I"/>
</dbReference>
<evidence type="ECO:0000256" key="7">
    <source>
        <dbReference type="ARBA" id="ARBA00023004"/>
    </source>
</evidence>
<dbReference type="Proteomes" id="UP000053424">
    <property type="component" value="Unassembled WGS sequence"/>
</dbReference>
<dbReference type="Pfam" id="PF00067">
    <property type="entry name" value="p450"/>
    <property type="match status" value="1"/>
</dbReference>
<dbReference type="GO" id="GO:0020037">
    <property type="term" value="F:heme binding"/>
    <property type="evidence" value="ECO:0007669"/>
    <property type="project" value="InterPro"/>
</dbReference>
<dbReference type="GO" id="GO:0004497">
    <property type="term" value="F:monooxygenase activity"/>
    <property type="evidence" value="ECO:0007669"/>
    <property type="project" value="UniProtKB-KW"/>
</dbReference>
<dbReference type="EMBL" id="KN831818">
    <property type="protein sequence ID" value="KIM35565.1"/>
    <property type="molecule type" value="Genomic_DNA"/>
</dbReference>
<dbReference type="PANTHER" id="PTHR46300:SF7">
    <property type="entry name" value="P450, PUTATIVE (EUROFUNG)-RELATED"/>
    <property type="match status" value="1"/>
</dbReference>
<dbReference type="Gene3D" id="1.10.630.10">
    <property type="entry name" value="Cytochrome P450"/>
    <property type="match status" value="1"/>
</dbReference>
<dbReference type="CDD" id="cd11065">
    <property type="entry name" value="CYP64-like"/>
    <property type="match status" value="1"/>
</dbReference>
<evidence type="ECO:0000256" key="9">
    <source>
        <dbReference type="PIRSR" id="PIRSR602401-1"/>
    </source>
</evidence>
<dbReference type="InterPro" id="IPR017972">
    <property type="entry name" value="Cyt_P450_CS"/>
</dbReference>
<organism evidence="11 12">
    <name type="scientific">Hebeloma cylindrosporum</name>
    <dbReference type="NCBI Taxonomy" id="76867"/>
    <lineage>
        <taxon>Eukaryota</taxon>
        <taxon>Fungi</taxon>
        <taxon>Dikarya</taxon>
        <taxon>Basidiomycota</taxon>
        <taxon>Agaricomycotina</taxon>
        <taxon>Agaricomycetes</taxon>
        <taxon>Agaricomycetidae</taxon>
        <taxon>Agaricales</taxon>
        <taxon>Agaricineae</taxon>
        <taxon>Hymenogastraceae</taxon>
        <taxon>Hebeloma</taxon>
    </lineage>
</organism>
<name>A0A0C3BFL2_HEBCY</name>
<dbReference type="AlphaFoldDB" id="A0A0C3BFL2"/>
<feature type="binding site" description="axial binding residue" evidence="9">
    <location>
        <position position="434"/>
    </location>
    <ligand>
        <name>heme</name>
        <dbReference type="ChEBI" id="CHEBI:30413"/>
    </ligand>
    <ligandPart>
        <name>Fe</name>
        <dbReference type="ChEBI" id="CHEBI:18248"/>
    </ligandPart>
</feature>
<reference evidence="12" key="2">
    <citation type="submission" date="2015-01" db="EMBL/GenBank/DDBJ databases">
        <title>Evolutionary Origins and Diversification of the Mycorrhizal Mutualists.</title>
        <authorList>
            <consortium name="DOE Joint Genome Institute"/>
            <consortium name="Mycorrhizal Genomics Consortium"/>
            <person name="Kohler A."/>
            <person name="Kuo A."/>
            <person name="Nagy L.G."/>
            <person name="Floudas D."/>
            <person name="Copeland A."/>
            <person name="Barry K.W."/>
            <person name="Cichocki N."/>
            <person name="Veneault-Fourrey C."/>
            <person name="LaButti K."/>
            <person name="Lindquist E.A."/>
            <person name="Lipzen A."/>
            <person name="Lundell T."/>
            <person name="Morin E."/>
            <person name="Murat C."/>
            <person name="Riley R."/>
            <person name="Ohm R."/>
            <person name="Sun H."/>
            <person name="Tunlid A."/>
            <person name="Henrissat B."/>
            <person name="Grigoriev I.V."/>
            <person name="Hibbett D.S."/>
            <person name="Martin F."/>
        </authorList>
    </citation>
    <scope>NUCLEOTIDE SEQUENCE [LARGE SCALE GENOMIC DNA]</scope>
    <source>
        <strain evidence="12">h7</strain>
    </source>
</reference>
<evidence type="ECO:0000256" key="8">
    <source>
        <dbReference type="ARBA" id="ARBA00023033"/>
    </source>
</evidence>
<dbReference type="PRINTS" id="PR00385">
    <property type="entry name" value="P450"/>
</dbReference>
<dbReference type="InterPro" id="IPR002401">
    <property type="entry name" value="Cyt_P450_E_grp-I"/>
</dbReference>
<dbReference type="OrthoDB" id="2789670at2759"/>
<evidence type="ECO:0000313" key="12">
    <source>
        <dbReference type="Proteomes" id="UP000053424"/>
    </source>
</evidence>
<dbReference type="STRING" id="686832.A0A0C3BFL2"/>
<evidence type="ECO:0000256" key="5">
    <source>
        <dbReference type="ARBA" id="ARBA00022723"/>
    </source>
</evidence>
<dbReference type="InterPro" id="IPR050364">
    <property type="entry name" value="Cytochrome_P450_fung"/>
</dbReference>
<comment type="pathway">
    <text evidence="2">Secondary metabolite biosynthesis.</text>
</comment>
<dbReference type="InterPro" id="IPR036396">
    <property type="entry name" value="Cyt_P450_sf"/>
</dbReference>
<evidence type="ECO:0000256" key="4">
    <source>
        <dbReference type="ARBA" id="ARBA00022617"/>
    </source>
</evidence>
<evidence type="ECO:0000256" key="1">
    <source>
        <dbReference type="ARBA" id="ARBA00001971"/>
    </source>
</evidence>
<evidence type="ECO:0000256" key="3">
    <source>
        <dbReference type="ARBA" id="ARBA00010617"/>
    </source>
</evidence>